<gene>
    <name evidence="3" type="ORF">A8708_33970</name>
</gene>
<dbReference type="InterPro" id="IPR001173">
    <property type="entry name" value="Glyco_trans_2-like"/>
</dbReference>
<comment type="caution">
    <text evidence="3">The sequence shown here is derived from an EMBL/GenBank/DDBJ whole genome shotgun (WGS) entry which is preliminary data.</text>
</comment>
<dbReference type="Gene3D" id="3.90.550.10">
    <property type="entry name" value="Spore Coat Polysaccharide Biosynthesis Protein SpsA, Chain A"/>
    <property type="match status" value="1"/>
</dbReference>
<sequence>MEKISIIMPTYNSEKYVGRALKSVIEQTYPMIELIIIDGDSKDRTMDIINNHREHISIVVSEPDDGIYDAFNKGILCATGDIIYFLNSDDYLIHSIIIEEMMACFDKQHSIVYGDISLIYENDQESRTYGREFSLDDLSKGYVPPHQAFFVRKQLFEIYGLFDKKYKIAGDFERAICFFKNEVGKIKYINKNVAAFRVGGISSNYVTRAVGLLEKEKIIKESLHIDRPLAEVEIQNNALYRQWLEMILVEKVGITRRLHQLTCKNVAVFGSLETADYLIQDLSLEGFVTGFIIDNFNSSPFYKFNIPIIKEADIDQHLEHIDCVIVSIESAIGYDITARLKARYGHKIAIFWWKEFFNNGKIA</sequence>
<dbReference type="Pfam" id="PF00535">
    <property type="entry name" value="Glycos_transf_2"/>
    <property type="match status" value="1"/>
</dbReference>
<dbReference type="Proteomes" id="UP000078454">
    <property type="component" value="Unassembled WGS sequence"/>
</dbReference>
<dbReference type="PANTHER" id="PTHR22916:SF3">
    <property type="entry name" value="UDP-GLCNAC:BETAGAL BETA-1,3-N-ACETYLGLUCOSAMINYLTRANSFERASE-LIKE PROTEIN 1"/>
    <property type="match status" value="1"/>
</dbReference>
<dbReference type="CDD" id="cd06433">
    <property type="entry name" value="GT_2_WfgS_like"/>
    <property type="match status" value="1"/>
</dbReference>
<dbReference type="AlphaFoldDB" id="A0A197ZZ75"/>
<protein>
    <recommendedName>
        <fullName evidence="2">Glycosyltransferase 2-like domain-containing protein</fullName>
    </recommendedName>
</protein>
<evidence type="ECO:0000259" key="2">
    <source>
        <dbReference type="Pfam" id="PF00535"/>
    </source>
</evidence>
<dbReference type="OrthoDB" id="396512at2"/>
<accession>A0A197ZZ75</accession>
<evidence type="ECO:0000313" key="3">
    <source>
        <dbReference type="EMBL" id="OAS14509.1"/>
    </source>
</evidence>
<feature type="domain" description="Glycosyltransferase 2-like" evidence="2">
    <location>
        <begin position="5"/>
        <end position="131"/>
    </location>
</feature>
<dbReference type="PANTHER" id="PTHR22916">
    <property type="entry name" value="GLYCOSYLTRANSFERASE"/>
    <property type="match status" value="1"/>
</dbReference>
<evidence type="ECO:0000256" key="1">
    <source>
        <dbReference type="ARBA" id="ARBA00006739"/>
    </source>
</evidence>
<dbReference type="GO" id="GO:0016758">
    <property type="term" value="F:hexosyltransferase activity"/>
    <property type="evidence" value="ECO:0007669"/>
    <property type="project" value="UniProtKB-ARBA"/>
</dbReference>
<proteinExistence type="inferred from homology"/>
<dbReference type="SUPFAM" id="SSF53448">
    <property type="entry name" value="Nucleotide-diphospho-sugar transferases"/>
    <property type="match status" value="1"/>
</dbReference>
<evidence type="ECO:0000313" key="4">
    <source>
        <dbReference type="Proteomes" id="UP000078454"/>
    </source>
</evidence>
<dbReference type="STRING" id="1850517.A8708_33970"/>
<dbReference type="InterPro" id="IPR029044">
    <property type="entry name" value="Nucleotide-diphossugar_trans"/>
</dbReference>
<dbReference type="RefSeq" id="WP_068669485.1">
    <property type="nucleotide sequence ID" value="NZ_LYPB01000089.1"/>
</dbReference>
<reference evidence="3 4" key="1">
    <citation type="submission" date="2016-05" db="EMBL/GenBank/DDBJ databases">
        <title>Paenibacillus sp. 1ZS3-15 nov., isolated from the rhizosphere soil.</title>
        <authorList>
            <person name="Zhang X.X."/>
            <person name="Zhang J."/>
        </authorList>
    </citation>
    <scope>NUCLEOTIDE SEQUENCE [LARGE SCALE GENOMIC DNA]</scope>
    <source>
        <strain evidence="3 4">1ZS3-15</strain>
    </source>
</reference>
<comment type="similarity">
    <text evidence="1">Belongs to the glycosyltransferase 2 family.</text>
</comment>
<dbReference type="EMBL" id="LYPB01000089">
    <property type="protein sequence ID" value="OAS14509.1"/>
    <property type="molecule type" value="Genomic_DNA"/>
</dbReference>
<organism evidence="3 4">
    <name type="scientific">Paenibacillus oryzisoli</name>
    <dbReference type="NCBI Taxonomy" id="1850517"/>
    <lineage>
        <taxon>Bacteria</taxon>
        <taxon>Bacillati</taxon>
        <taxon>Bacillota</taxon>
        <taxon>Bacilli</taxon>
        <taxon>Bacillales</taxon>
        <taxon>Paenibacillaceae</taxon>
        <taxon>Paenibacillus</taxon>
    </lineage>
</organism>
<keyword evidence="4" id="KW-1185">Reference proteome</keyword>
<name>A0A197ZZ75_9BACL</name>